<evidence type="ECO:0000313" key="3">
    <source>
        <dbReference type="Proteomes" id="UP001341840"/>
    </source>
</evidence>
<feature type="non-terminal residue" evidence="2">
    <location>
        <position position="1"/>
    </location>
</feature>
<sequence>DSDAGQSSLEAQDEELAQKLNNSLQLKRKREEDCHLSIEDSIERAPNIENMQITMKKKKRGAFAEQMAEEAGPSKPPPEP</sequence>
<reference evidence="2 3" key="1">
    <citation type="journal article" date="2023" name="Plants (Basel)">
        <title>Bridging the Gap: Combining Genomics and Transcriptomics Approaches to Understand Stylosanthes scabra, an Orphan Legume from the Brazilian Caatinga.</title>
        <authorList>
            <person name="Ferreira-Neto J.R.C."/>
            <person name="da Silva M.D."/>
            <person name="Binneck E."/>
            <person name="de Melo N.F."/>
            <person name="da Silva R.H."/>
            <person name="de Melo A.L.T.M."/>
            <person name="Pandolfi V."/>
            <person name="Bustamante F.O."/>
            <person name="Brasileiro-Vidal A.C."/>
            <person name="Benko-Iseppon A.M."/>
        </authorList>
    </citation>
    <scope>NUCLEOTIDE SEQUENCE [LARGE SCALE GENOMIC DNA]</scope>
    <source>
        <tissue evidence="2">Leaves</tissue>
    </source>
</reference>
<keyword evidence="3" id="KW-1185">Reference proteome</keyword>
<evidence type="ECO:0000313" key="2">
    <source>
        <dbReference type="EMBL" id="MED6187225.1"/>
    </source>
</evidence>
<feature type="region of interest" description="Disordered" evidence="1">
    <location>
        <begin position="57"/>
        <end position="80"/>
    </location>
</feature>
<accession>A0ABU6WQF4</accession>
<organism evidence="2 3">
    <name type="scientific">Stylosanthes scabra</name>
    <dbReference type="NCBI Taxonomy" id="79078"/>
    <lineage>
        <taxon>Eukaryota</taxon>
        <taxon>Viridiplantae</taxon>
        <taxon>Streptophyta</taxon>
        <taxon>Embryophyta</taxon>
        <taxon>Tracheophyta</taxon>
        <taxon>Spermatophyta</taxon>
        <taxon>Magnoliopsida</taxon>
        <taxon>eudicotyledons</taxon>
        <taxon>Gunneridae</taxon>
        <taxon>Pentapetalae</taxon>
        <taxon>rosids</taxon>
        <taxon>fabids</taxon>
        <taxon>Fabales</taxon>
        <taxon>Fabaceae</taxon>
        <taxon>Papilionoideae</taxon>
        <taxon>50 kb inversion clade</taxon>
        <taxon>dalbergioids sensu lato</taxon>
        <taxon>Dalbergieae</taxon>
        <taxon>Pterocarpus clade</taxon>
        <taxon>Stylosanthes</taxon>
    </lineage>
</organism>
<comment type="caution">
    <text evidence="2">The sequence shown here is derived from an EMBL/GenBank/DDBJ whole genome shotgun (WGS) entry which is preliminary data.</text>
</comment>
<proteinExistence type="predicted"/>
<dbReference type="Proteomes" id="UP001341840">
    <property type="component" value="Unassembled WGS sequence"/>
</dbReference>
<dbReference type="EMBL" id="JASCZI010182169">
    <property type="protein sequence ID" value="MED6187225.1"/>
    <property type="molecule type" value="Genomic_DNA"/>
</dbReference>
<gene>
    <name evidence="2" type="ORF">PIB30_074465</name>
</gene>
<name>A0ABU6WQF4_9FABA</name>
<evidence type="ECO:0000256" key="1">
    <source>
        <dbReference type="SAM" id="MobiDB-lite"/>
    </source>
</evidence>
<protein>
    <submittedName>
        <fullName evidence="2">Uncharacterized protein</fullName>
    </submittedName>
</protein>